<keyword evidence="2" id="KW-1185">Reference proteome</keyword>
<evidence type="ECO:0000313" key="1">
    <source>
        <dbReference type="EMBL" id="ESR59255.1"/>
    </source>
</evidence>
<dbReference type="Proteomes" id="UP000030687">
    <property type="component" value="Unassembled WGS sequence"/>
</dbReference>
<evidence type="ECO:0000313" key="2">
    <source>
        <dbReference type="Proteomes" id="UP000030687"/>
    </source>
</evidence>
<dbReference type="Gramene" id="ESR59255">
    <property type="protein sequence ID" value="ESR59255"/>
    <property type="gene ID" value="CICLE_v10018194mg"/>
</dbReference>
<dbReference type="KEGG" id="cic:CICLE_v10018194mg"/>
<protein>
    <submittedName>
        <fullName evidence="1">Uncharacterized protein</fullName>
    </submittedName>
</protein>
<reference evidence="1 2" key="1">
    <citation type="submission" date="2013-10" db="EMBL/GenBank/DDBJ databases">
        <authorList>
            <consortium name="International Citrus Genome Consortium"/>
            <person name="Jenkins J."/>
            <person name="Schmutz J."/>
            <person name="Prochnik S."/>
            <person name="Rokhsar D."/>
            <person name="Gmitter F."/>
            <person name="Ollitrault P."/>
            <person name="Machado M."/>
            <person name="Talon M."/>
            <person name="Wincker P."/>
            <person name="Jaillon O."/>
            <person name="Morgante M."/>
        </authorList>
    </citation>
    <scope>NUCLEOTIDE SEQUENCE</scope>
    <source>
        <strain evidence="2">cv. Clemenules</strain>
    </source>
</reference>
<dbReference type="InParanoid" id="V4U5A8"/>
<sequence length="112" mass="12934">MTYLFINDKFEMICFCQMLLIKSSCFPHFPCAGLVPLMFTILELPTFIVFRRLLWLGCNEDIQTLSEMKNHKKQNRFVPLSEGVSHPFNSTIVVRTKVCGFVASALIIFLPR</sequence>
<accession>V4U5A8</accession>
<dbReference type="AlphaFoldDB" id="V4U5A8"/>
<dbReference type="EMBL" id="KI536312">
    <property type="protein sequence ID" value="ESR59255.1"/>
    <property type="molecule type" value="Genomic_DNA"/>
</dbReference>
<name>V4U5A8_CITCL</name>
<organism evidence="1 2">
    <name type="scientific">Citrus clementina</name>
    <name type="common">Clementine</name>
    <name type="synonym">Citrus deliciosa x Citrus sinensis</name>
    <dbReference type="NCBI Taxonomy" id="85681"/>
    <lineage>
        <taxon>Eukaryota</taxon>
        <taxon>Viridiplantae</taxon>
        <taxon>Streptophyta</taxon>
        <taxon>Embryophyta</taxon>
        <taxon>Tracheophyta</taxon>
        <taxon>Spermatophyta</taxon>
        <taxon>Magnoliopsida</taxon>
        <taxon>eudicotyledons</taxon>
        <taxon>Gunneridae</taxon>
        <taxon>Pentapetalae</taxon>
        <taxon>rosids</taxon>
        <taxon>malvids</taxon>
        <taxon>Sapindales</taxon>
        <taxon>Rutaceae</taxon>
        <taxon>Aurantioideae</taxon>
        <taxon>Citrus</taxon>
    </lineage>
</organism>
<proteinExistence type="predicted"/>
<gene>
    <name evidence="1" type="ORF">CICLE_v10018194mg</name>
</gene>